<sequence>MFNHRYTSPQPRCARAHTRVSLSSSHLVPASPPHADSVLTFEFAIEYKQRRLTNGRIIQDERRRRRRRKLGQFVAVPARTGPSVQVLYFFPLKCFTCSTIEITC</sequence>
<dbReference type="Proteomes" id="UP000299102">
    <property type="component" value="Unassembled WGS sequence"/>
</dbReference>
<evidence type="ECO:0000313" key="2">
    <source>
        <dbReference type="Proteomes" id="UP000299102"/>
    </source>
</evidence>
<dbReference type="AlphaFoldDB" id="A0A4C1X2T6"/>
<dbReference type="EMBL" id="BGZK01000698">
    <property type="protein sequence ID" value="GBP56669.1"/>
    <property type="molecule type" value="Genomic_DNA"/>
</dbReference>
<reference evidence="1 2" key="1">
    <citation type="journal article" date="2019" name="Commun. Biol.">
        <title>The bagworm genome reveals a unique fibroin gene that provides high tensile strength.</title>
        <authorList>
            <person name="Kono N."/>
            <person name="Nakamura H."/>
            <person name="Ohtoshi R."/>
            <person name="Tomita M."/>
            <person name="Numata K."/>
            <person name="Arakawa K."/>
        </authorList>
    </citation>
    <scope>NUCLEOTIDE SEQUENCE [LARGE SCALE GENOMIC DNA]</scope>
</reference>
<evidence type="ECO:0000313" key="1">
    <source>
        <dbReference type="EMBL" id="GBP56669.1"/>
    </source>
</evidence>
<protein>
    <submittedName>
        <fullName evidence="1">Uncharacterized protein</fullName>
    </submittedName>
</protein>
<name>A0A4C1X2T6_EUMVA</name>
<comment type="caution">
    <text evidence="1">The sequence shown here is derived from an EMBL/GenBank/DDBJ whole genome shotgun (WGS) entry which is preliminary data.</text>
</comment>
<gene>
    <name evidence="1" type="ORF">EVAR_12348_1</name>
</gene>
<keyword evidence="2" id="KW-1185">Reference proteome</keyword>
<proteinExistence type="predicted"/>
<accession>A0A4C1X2T6</accession>
<organism evidence="1 2">
    <name type="scientific">Eumeta variegata</name>
    <name type="common">Bagworm moth</name>
    <name type="synonym">Eumeta japonica</name>
    <dbReference type="NCBI Taxonomy" id="151549"/>
    <lineage>
        <taxon>Eukaryota</taxon>
        <taxon>Metazoa</taxon>
        <taxon>Ecdysozoa</taxon>
        <taxon>Arthropoda</taxon>
        <taxon>Hexapoda</taxon>
        <taxon>Insecta</taxon>
        <taxon>Pterygota</taxon>
        <taxon>Neoptera</taxon>
        <taxon>Endopterygota</taxon>
        <taxon>Lepidoptera</taxon>
        <taxon>Glossata</taxon>
        <taxon>Ditrysia</taxon>
        <taxon>Tineoidea</taxon>
        <taxon>Psychidae</taxon>
        <taxon>Oiketicinae</taxon>
        <taxon>Eumeta</taxon>
    </lineage>
</organism>